<reference evidence="3" key="1">
    <citation type="submission" date="2016-10" db="EMBL/GenBank/DDBJ databases">
        <authorList>
            <person name="Varghese N."/>
            <person name="Submissions S."/>
        </authorList>
    </citation>
    <scope>NUCLEOTIDE SEQUENCE [LARGE SCALE GENOMIC DNA]</scope>
    <source>
        <strain evidence="3">IBRC-M 10760</strain>
    </source>
</reference>
<protein>
    <submittedName>
        <fullName evidence="2">Uncharacterized protein</fullName>
    </submittedName>
</protein>
<organism evidence="2 3">
    <name type="scientific">Halorientalis regularis</name>
    <dbReference type="NCBI Taxonomy" id="660518"/>
    <lineage>
        <taxon>Archaea</taxon>
        <taxon>Methanobacteriati</taxon>
        <taxon>Methanobacteriota</taxon>
        <taxon>Stenosarchaea group</taxon>
        <taxon>Halobacteria</taxon>
        <taxon>Halobacteriales</taxon>
        <taxon>Haloarculaceae</taxon>
        <taxon>Halorientalis</taxon>
    </lineage>
</organism>
<keyword evidence="3" id="KW-1185">Reference proteome</keyword>
<proteinExistence type="predicted"/>
<evidence type="ECO:0000313" key="3">
    <source>
        <dbReference type="Proteomes" id="UP000199076"/>
    </source>
</evidence>
<dbReference type="Proteomes" id="UP000199076">
    <property type="component" value="Unassembled WGS sequence"/>
</dbReference>
<dbReference type="STRING" id="660518.SAMN05216218_110131"/>
<dbReference type="EMBL" id="FNBK01000010">
    <property type="protein sequence ID" value="SDF85733.1"/>
    <property type="molecule type" value="Genomic_DNA"/>
</dbReference>
<accession>A0A1G7PHJ4</accession>
<keyword evidence="1" id="KW-0472">Membrane</keyword>
<keyword evidence="1" id="KW-0812">Transmembrane</keyword>
<feature type="transmembrane region" description="Helical" evidence="1">
    <location>
        <begin position="6"/>
        <end position="26"/>
    </location>
</feature>
<gene>
    <name evidence="2" type="ORF">SAMN05216218_110131</name>
</gene>
<sequence length="43" mass="4698">MFGAEFVAGIAIAALPCMLALFYVFFRFEPTDEPVVEADGVSR</sequence>
<evidence type="ECO:0000256" key="1">
    <source>
        <dbReference type="SAM" id="Phobius"/>
    </source>
</evidence>
<name>A0A1G7PHJ4_9EURY</name>
<keyword evidence="1" id="KW-1133">Transmembrane helix</keyword>
<dbReference type="RefSeq" id="WP_281187051.1">
    <property type="nucleotide sequence ID" value="NZ_FNBK01000010.1"/>
</dbReference>
<evidence type="ECO:0000313" key="2">
    <source>
        <dbReference type="EMBL" id="SDF85733.1"/>
    </source>
</evidence>
<dbReference type="AlphaFoldDB" id="A0A1G7PHJ4"/>